<protein>
    <recommendedName>
        <fullName evidence="4">F-box domain-containing protein</fullName>
    </recommendedName>
</protein>
<reference evidence="2 3" key="1">
    <citation type="journal article" date="2020" name="ISME J.">
        <title>Uncovering the hidden diversity of litter-decomposition mechanisms in mushroom-forming fungi.</title>
        <authorList>
            <person name="Floudas D."/>
            <person name="Bentzer J."/>
            <person name="Ahren D."/>
            <person name="Johansson T."/>
            <person name="Persson P."/>
            <person name="Tunlid A."/>
        </authorList>
    </citation>
    <scope>NUCLEOTIDE SEQUENCE [LARGE SCALE GENOMIC DNA]</scope>
    <source>
        <strain evidence="2 3">CBS 175.51</strain>
    </source>
</reference>
<feature type="region of interest" description="Disordered" evidence="1">
    <location>
        <begin position="341"/>
        <end position="426"/>
    </location>
</feature>
<dbReference type="EMBL" id="JAACJK010000111">
    <property type="protein sequence ID" value="KAF5332106.1"/>
    <property type="molecule type" value="Genomic_DNA"/>
</dbReference>
<dbReference type="AlphaFoldDB" id="A0A8H5BZF2"/>
<keyword evidence="3" id="KW-1185">Reference proteome</keyword>
<evidence type="ECO:0000313" key="3">
    <source>
        <dbReference type="Proteomes" id="UP000541558"/>
    </source>
</evidence>
<dbReference type="Proteomes" id="UP000541558">
    <property type="component" value="Unassembled WGS sequence"/>
</dbReference>
<evidence type="ECO:0008006" key="4">
    <source>
        <dbReference type="Google" id="ProtNLM"/>
    </source>
</evidence>
<feature type="compositionally biased region" description="Low complexity" evidence="1">
    <location>
        <begin position="351"/>
        <end position="360"/>
    </location>
</feature>
<feature type="compositionally biased region" description="Acidic residues" evidence="1">
    <location>
        <begin position="385"/>
        <end position="400"/>
    </location>
</feature>
<organism evidence="2 3">
    <name type="scientific">Ephemerocybe angulata</name>
    <dbReference type="NCBI Taxonomy" id="980116"/>
    <lineage>
        <taxon>Eukaryota</taxon>
        <taxon>Fungi</taxon>
        <taxon>Dikarya</taxon>
        <taxon>Basidiomycota</taxon>
        <taxon>Agaricomycotina</taxon>
        <taxon>Agaricomycetes</taxon>
        <taxon>Agaricomycetidae</taxon>
        <taxon>Agaricales</taxon>
        <taxon>Agaricineae</taxon>
        <taxon>Psathyrellaceae</taxon>
        <taxon>Ephemerocybe</taxon>
    </lineage>
</organism>
<dbReference type="OrthoDB" id="3249214at2759"/>
<accession>A0A8H5BZF2</accession>
<proteinExistence type="predicted"/>
<name>A0A8H5BZF2_9AGAR</name>
<evidence type="ECO:0000256" key="1">
    <source>
        <dbReference type="SAM" id="MobiDB-lite"/>
    </source>
</evidence>
<gene>
    <name evidence="2" type="ORF">D9611_008199</name>
</gene>
<evidence type="ECO:0000313" key="2">
    <source>
        <dbReference type="EMBL" id="KAF5332106.1"/>
    </source>
</evidence>
<sequence length="660" mass="72626">MSASMDCSPEAGFAPILHLPHELLFEIISLIPETSDLLSLALSCRGLSSQVIPHHIDYRILHIRTLHPILFAHLARRTDLARNIHEVHISEKHNYGRGDRIPSRLVDMATDGNSLLNGSGVQGPEGQRIIALNVCKALRCMSNLRSFTWEWNGVYYHQTQSHGTQRRQVVKPTSESRFEDAILGEVARKPTLEHFGLSGPFGMHVDGASVDNKFEYPVWHLSNLTSLELSGDTWLKASNILPLCIMLSRSSNLECLAIPLEFKHLPVLRFPKLRKAQLQLHAGATNNIDASATAFIENHPSLEELSWYPIGIPRLRKGVLPNLKRLKSTVGVITALVEADARPEEDEQMEASPVPVVQSQPTPPPAAMLTVPGAKAPKRLSMIQEAEEPEESIDDMEVDPEATPMPRPPLPLSEDDDAQPPSPSDATAQYLTYSEASSSTSILITPTITLNAPPSTPTSILSGQQAASRRQITSLDILSLSASTLLSSAPLCMDPAALQEVTIHTFGDIQDVISLADAFPNIRWLSLPAIHLPSSSPHPVPWTNEALLSVLPRFRQLEVLRGGALWRAAGSTSEEGKRKVHETLGLLVQLCPKLREVDHCDWFEKRAGYKRVVVSRDLVCAPKDVGMDGDIEMEEVEAISYSVRKPVVRGFFDVLVGSFS</sequence>
<comment type="caution">
    <text evidence="2">The sequence shown here is derived from an EMBL/GenBank/DDBJ whole genome shotgun (WGS) entry which is preliminary data.</text>
</comment>